<evidence type="ECO:0000259" key="3">
    <source>
        <dbReference type="Pfam" id="PF03713"/>
    </source>
</evidence>
<evidence type="ECO:0000313" key="5">
    <source>
        <dbReference type="Proteomes" id="UP000249340"/>
    </source>
</evidence>
<dbReference type="Gene3D" id="1.20.1260.10">
    <property type="match status" value="1"/>
</dbReference>
<evidence type="ECO:0000256" key="2">
    <source>
        <dbReference type="SAM" id="SignalP"/>
    </source>
</evidence>
<feature type="domain" description="DUF305" evidence="3">
    <location>
        <begin position="65"/>
        <end position="203"/>
    </location>
</feature>
<dbReference type="RefSeq" id="WP_114914636.1">
    <property type="nucleotide sequence ID" value="NZ_CP031264.1"/>
</dbReference>
<dbReference type="InterPro" id="IPR005183">
    <property type="entry name" value="DUF305_CopM-like"/>
</dbReference>
<sequence length="207" mass="21253">MDMKAVAAAVLLLAAATGGCAASADGGTPAPPPAEAAEAAEATQPTQATQDASAEAGPGGLSPTDLAWVQLMMPMDDQIGGMLALAPERAADPGVRKLAARLAPDCASELDRLRTLFRRTGLPETNVHEGHDMPGMLNPEEQRALRAATGPEFDQLVLRNLREYLEQSARLAQSEQQAGGDAAVRALAGSIGQARPAQLAALDRAGG</sequence>
<feature type="compositionally biased region" description="Low complexity" evidence="1">
    <location>
        <begin position="35"/>
        <end position="54"/>
    </location>
</feature>
<dbReference type="KEGG" id="stri:C7M71_029550"/>
<dbReference type="AlphaFoldDB" id="A0A345T4K6"/>
<feature type="chain" id="PRO_5038555478" evidence="2">
    <location>
        <begin position="22"/>
        <end position="207"/>
    </location>
</feature>
<gene>
    <name evidence="4" type="ORF">C7M71_029550</name>
</gene>
<organism evidence="4 5">
    <name type="scientific">Peterkaempfera bronchialis</name>
    <dbReference type="NCBI Taxonomy" id="2126346"/>
    <lineage>
        <taxon>Bacteria</taxon>
        <taxon>Bacillati</taxon>
        <taxon>Actinomycetota</taxon>
        <taxon>Actinomycetes</taxon>
        <taxon>Kitasatosporales</taxon>
        <taxon>Streptomycetaceae</taxon>
        <taxon>Peterkaempfera</taxon>
    </lineage>
</organism>
<feature type="region of interest" description="Disordered" evidence="1">
    <location>
        <begin position="21"/>
        <end position="61"/>
    </location>
</feature>
<dbReference type="Proteomes" id="UP000249340">
    <property type="component" value="Chromosome"/>
</dbReference>
<accession>A0A345T4K6</accession>
<dbReference type="Pfam" id="PF03713">
    <property type="entry name" value="DUF305"/>
    <property type="match status" value="1"/>
</dbReference>
<dbReference type="EMBL" id="CP031264">
    <property type="protein sequence ID" value="AXI80911.1"/>
    <property type="molecule type" value="Genomic_DNA"/>
</dbReference>
<evidence type="ECO:0000313" key="4">
    <source>
        <dbReference type="EMBL" id="AXI80911.1"/>
    </source>
</evidence>
<feature type="signal peptide" evidence="2">
    <location>
        <begin position="1"/>
        <end position="21"/>
    </location>
</feature>
<reference evidence="5" key="1">
    <citation type="submission" date="2018-07" db="EMBL/GenBank/DDBJ databases">
        <title>Streptacidiphilus bronchialis DSM 106435 chromosome.</title>
        <authorList>
            <person name="Batra D."/>
            <person name="Gulvik C.A."/>
        </authorList>
    </citation>
    <scope>NUCLEOTIDE SEQUENCE [LARGE SCALE GENOMIC DNA]</scope>
    <source>
        <strain evidence="5">DSM 106435</strain>
    </source>
</reference>
<dbReference type="PROSITE" id="PS51257">
    <property type="entry name" value="PROKAR_LIPOPROTEIN"/>
    <property type="match status" value="1"/>
</dbReference>
<keyword evidence="2" id="KW-0732">Signal</keyword>
<dbReference type="InterPro" id="IPR012347">
    <property type="entry name" value="Ferritin-like"/>
</dbReference>
<dbReference type="OrthoDB" id="3538028at2"/>
<keyword evidence="5" id="KW-1185">Reference proteome</keyword>
<name>A0A345T4K6_9ACTN</name>
<protein>
    <submittedName>
        <fullName evidence="4">DUF305 domain-containing protein</fullName>
    </submittedName>
</protein>
<evidence type="ECO:0000256" key="1">
    <source>
        <dbReference type="SAM" id="MobiDB-lite"/>
    </source>
</evidence>
<proteinExistence type="predicted"/>